<dbReference type="Proteomes" id="UP000613743">
    <property type="component" value="Unassembled WGS sequence"/>
</dbReference>
<dbReference type="EMBL" id="BMPZ01000006">
    <property type="protein sequence ID" value="GGI85342.1"/>
    <property type="molecule type" value="Genomic_DNA"/>
</dbReference>
<dbReference type="AlphaFoldDB" id="A0A917JT00"/>
<reference evidence="1" key="1">
    <citation type="journal article" date="2014" name="Int. J. Syst. Evol. Microbiol.">
        <title>Complete genome sequence of Corynebacterium casei LMG S-19264T (=DSM 44701T), isolated from a smear-ripened cheese.</title>
        <authorList>
            <consortium name="US DOE Joint Genome Institute (JGI-PGF)"/>
            <person name="Walter F."/>
            <person name="Albersmeier A."/>
            <person name="Kalinowski J."/>
            <person name="Ruckert C."/>
        </authorList>
    </citation>
    <scope>NUCLEOTIDE SEQUENCE</scope>
    <source>
        <strain evidence="1">JCM 30804</strain>
    </source>
</reference>
<protein>
    <submittedName>
        <fullName evidence="1">Uncharacterized protein</fullName>
    </submittedName>
</protein>
<organism evidence="1 2">
    <name type="scientific">Shewanella gelidii</name>
    <dbReference type="NCBI Taxonomy" id="1642821"/>
    <lineage>
        <taxon>Bacteria</taxon>
        <taxon>Pseudomonadati</taxon>
        <taxon>Pseudomonadota</taxon>
        <taxon>Gammaproteobacteria</taxon>
        <taxon>Alteromonadales</taxon>
        <taxon>Shewanellaceae</taxon>
        <taxon>Shewanella</taxon>
    </lineage>
</organism>
<gene>
    <name evidence="1" type="ORF">GCM10009332_23320</name>
</gene>
<reference evidence="1" key="2">
    <citation type="submission" date="2020-09" db="EMBL/GenBank/DDBJ databases">
        <authorList>
            <person name="Sun Q."/>
            <person name="Ohkuma M."/>
        </authorList>
    </citation>
    <scope>NUCLEOTIDE SEQUENCE</scope>
    <source>
        <strain evidence="1">JCM 30804</strain>
    </source>
</reference>
<evidence type="ECO:0000313" key="2">
    <source>
        <dbReference type="Proteomes" id="UP000613743"/>
    </source>
</evidence>
<proteinExistence type="predicted"/>
<evidence type="ECO:0000313" key="1">
    <source>
        <dbReference type="EMBL" id="GGI85342.1"/>
    </source>
</evidence>
<comment type="caution">
    <text evidence="1">The sequence shown here is derived from an EMBL/GenBank/DDBJ whole genome shotgun (WGS) entry which is preliminary data.</text>
</comment>
<keyword evidence="2" id="KW-1185">Reference proteome</keyword>
<accession>A0A917JT00</accession>
<sequence length="91" mass="10654">MKTDVDKMLEKHEQLTHSEGMKVVSHTQREEGDWVLQTLMIEGCSAPFKYKRTKRFRSLEGQKVNLTYYPSTQTVAGFDVEVMNVVRVKRF</sequence>
<dbReference type="RefSeq" id="WP_188921115.1">
    <property type="nucleotide sequence ID" value="NZ_BMPZ01000006.1"/>
</dbReference>
<name>A0A917JT00_9GAMM</name>